<keyword evidence="3" id="KW-1185">Reference proteome</keyword>
<gene>
    <name evidence="2" type="ORF">QYE76_042961</name>
</gene>
<dbReference type="EMBL" id="JAUUTY010000002">
    <property type="protein sequence ID" value="KAK1682113.1"/>
    <property type="molecule type" value="Genomic_DNA"/>
</dbReference>
<accession>A0AAD8WXT1</accession>
<name>A0AAD8WXT1_LOLMU</name>
<dbReference type="AlphaFoldDB" id="A0AAD8WXT1"/>
<evidence type="ECO:0000313" key="3">
    <source>
        <dbReference type="Proteomes" id="UP001231189"/>
    </source>
</evidence>
<reference evidence="2" key="1">
    <citation type="submission" date="2023-07" db="EMBL/GenBank/DDBJ databases">
        <title>A chromosome-level genome assembly of Lolium multiflorum.</title>
        <authorList>
            <person name="Chen Y."/>
            <person name="Copetti D."/>
            <person name="Kolliker R."/>
            <person name="Studer B."/>
        </authorList>
    </citation>
    <scope>NUCLEOTIDE SEQUENCE</scope>
    <source>
        <strain evidence="2">02402/16</strain>
        <tissue evidence="2">Leaf</tissue>
    </source>
</reference>
<proteinExistence type="predicted"/>
<evidence type="ECO:0000313" key="2">
    <source>
        <dbReference type="EMBL" id="KAK1682113.1"/>
    </source>
</evidence>
<feature type="region of interest" description="Disordered" evidence="1">
    <location>
        <begin position="20"/>
        <end position="46"/>
    </location>
</feature>
<dbReference type="Proteomes" id="UP001231189">
    <property type="component" value="Unassembled WGS sequence"/>
</dbReference>
<sequence>MPCPRRMTVDGADFKVAASGKNSMSAARGKNSLSAARGGNRTPKIPDAADEIEVRCATKRNLEELQLQITHLPHTPTH</sequence>
<protein>
    <submittedName>
        <fullName evidence="2">Uncharacterized protein</fullName>
    </submittedName>
</protein>
<comment type="caution">
    <text evidence="2">The sequence shown here is derived from an EMBL/GenBank/DDBJ whole genome shotgun (WGS) entry which is preliminary data.</text>
</comment>
<evidence type="ECO:0000256" key="1">
    <source>
        <dbReference type="SAM" id="MobiDB-lite"/>
    </source>
</evidence>
<organism evidence="2 3">
    <name type="scientific">Lolium multiflorum</name>
    <name type="common">Italian ryegrass</name>
    <name type="synonym">Lolium perenne subsp. multiflorum</name>
    <dbReference type="NCBI Taxonomy" id="4521"/>
    <lineage>
        <taxon>Eukaryota</taxon>
        <taxon>Viridiplantae</taxon>
        <taxon>Streptophyta</taxon>
        <taxon>Embryophyta</taxon>
        <taxon>Tracheophyta</taxon>
        <taxon>Spermatophyta</taxon>
        <taxon>Magnoliopsida</taxon>
        <taxon>Liliopsida</taxon>
        <taxon>Poales</taxon>
        <taxon>Poaceae</taxon>
        <taxon>BOP clade</taxon>
        <taxon>Pooideae</taxon>
        <taxon>Poodae</taxon>
        <taxon>Poeae</taxon>
        <taxon>Poeae Chloroplast Group 2 (Poeae type)</taxon>
        <taxon>Loliodinae</taxon>
        <taxon>Loliinae</taxon>
        <taxon>Lolium</taxon>
    </lineage>
</organism>